<dbReference type="HOGENOM" id="CLU_000288_6_3_1"/>
<feature type="repeat" description="WD" evidence="4">
    <location>
        <begin position="936"/>
        <end position="977"/>
    </location>
</feature>
<dbReference type="Pfam" id="PF00400">
    <property type="entry name" value="WD40"/>
    <property type="match status" value="14"/>
</dbReference>
<dbReference type="Pfam" id="PF01734">
    <property type="entry name" value="Patatin"/>
    <property type="match status" value="1"/>
</dbReference>
<feature type="repeat" description="WD" evidence="4">
    <location>
        <begin position="1366"/>
        <end position="1407"/>
    </location>
</feature>
<dbReference type="InterPro" id="IPR027417">
    <property type="entry name" value="P-loop_NTPase"/>
</dbReference>
<dbReference type="InterPro" id="IPR036322">
    <property type="entry name" value="WD40_repeat_dom_sf"/>
</dbReference>
<dbReference type="PROSITE" id="PS50082">
    <property type="entry name" value="WD_REPEATS_2"/>
    <property type="match status" value="14"/>
</dbReference>
<dbReference type="CDD" id="cd00200">
    <property type="entry name" value="WD40"/>
    <property type="match status" value="2"/>
</dbReference>
<feature type="repeat" description="WD" evidence="4">
    <location>
        <begin position="1452"/>
        <end position="1493"/>
    </location>
</feature>
<evidence type="ECO:0000256" key="5">
    <source>
        <dbReference type="PROSITE-ProRule" id="PRU01161"/>
    </source>
</evidence>
<feature type="repeat" description="WD" evidence="4">
    <location>
        <begin position="1022"/>
        <end position="1063"/>
    </location>
</feature>
<dbReference type="Gene3D" id="3.40.1090.10">
    <property type="entry name" value="Cytosolic phospholipase A2 catalytic domain"/>
    <property type="match status" value="1"/>
</dbReference>
<dbReference type="InterPro" id="IPR020472">
    <property type="entry name" value="WD40_PAC1"/>
</dbReference>
<dbReference type="InterPro" id="IPR001680">
    <property type="entry name" value="WD40_rpt"/>
</dbReference>
<keyword evidence="8" id="KW-1185">Reference proteome</keyword>
<feature type="domain" description="PNPLA" evidence="6">
    <location>
        <begin position="10"/>
        <end position="206"/>
    </location>
</feature>
<feature type="short sequence motif" description="GXGXXG" evidence="5">
    <location>
        <begin position="14"/>
        <end position="19"/>
    </location>
</feature>
<feature type="repeat" description="WD" evidence="4">
    <location>
        <begin position="1151"/>
        <end position="1192"/>
    </location>
</feature>
<feature type="repeat" description="WD" evidence="4">
    <location>
        <begin position="1237"/>
        <end position="1278"/>
    </location>
</feature>
<feature type="repeat" description="WD" evidence="4">
    <location>
        <begin position="1323"/>
        <end position="1364"/>
    </location>
</feature>
<comment type="caution">
    <text evidence="5">Lacks conserved residue(s) required for the propagation of feature annotation.</text>
</comment>
<dbReference type="SUPFAM" id="SSF52540">
    <property type="entry name" value="P-loop containing nucleoside triphosphate hydrolases"/>
    <property type="match status" value="1"/>
</dbReference>
<dbReference type="InterPro" id="IPR019775">
    <property type="entry name" value="WD40_repeat_CS"/>
</dbReference>
<dbReference type="SUPFAM" id="SSF52151">
    <property type="entry name" value="FabD/lysophospholipase-like"/>
    <property type="match status" value="1"/>
</dbReference>
<organism evidence="7 8">
    <name type="scientific">Serendipita vermifera MAFF 305830</name>
    <dbReference type="NCBI Taxonomy" id="933852"/>
    <lineage>
        <taxon>Eukaryota</taxon>
        <taxon>Fungi</taxon>
        <taxon>Dikarya</taxon>
        <taxon>Basidiomycota</taxon>
        <taxon>Agaricomycotina</taxon>
        <taxon>Agaricomycetes</taxon>
        <taxon>Sebacinales</taxon>
        <taxon>Serendipitaceae</taxon>
        <taxon>Serendipita</taxon>
    </lineage>
</organism>
<feature type="repeat" description="WD" evidence="4">
    <location>
        <begin position="1108"/>
        <end position="1149"/>
    </location>
</feature>
<dbReference type="OrthoDB" id="538223at2759"/>
<dbReference type="SMART" id="SM00320">
    <property type="entry name" value="WD40"/>
    <property type="match status" value="14"/>
</dbReference>
<keyword evidence="1 4" id="KW-0853">WD repeat</keyword>
<dbReference type="InterPro" id="IPR056884">
    <property type="entry name" value="NPHP3-like_N"/>
</dbReference>
<dbReference type="InterPro" id="IPR011047">
    <property type="entry name" value="Quinoprotein_ADH-like_sf"/>
</dbReference>
<feature type="repeat" description="WD" evidence="4">
    <location>
        <begin position="1495"/>
        <end position="1527"/>
    </location>
</feature>
<proteinExistence type="predicted"/>
<evidence type="ECO:0000256" key="3">
    <source>
        <dbReference type="ARBA" id="ARBA00023098"/>
    </source>
</evidence>
<dbReference type="InterPro" id="IPR002641">
    <property type="entry name" value="PNPLA_dom"/>
</dbReference>
<sequence>MTSKTNLKLVSFDGGGIHGLSQLETMRHIMHRLNWNNESNESDVDGLPCDHFDLIGGSGTGGLIAILFAKLRMSVEEASEEFCGIIENVYNPIGISASERTELLKKCMDNILEKKGLPVDLPLTAKTHEGCASFVVASHHTNSQGTVCLRTCPVRSQPSSTITVVEAVLATCAVQPDFAPVSSGSGFKAREYIAASRTTNPIYEVITEAHLLFGGTPTVVSLLSIGAGNPGTAFLLLAGEKPDPKRIMRSTMHDSEQRAQEIEQRIGRTGIYSRLSVEQEMQNSYVDQFDNPGWILAQTEEYLSHHETGERLDLLIQNLGVQKGPITLDQLKHTGSPNAPVHLTAAVHKSLGIPISNQDDEILAKLKPINLESELKVEPCLEGTRQDVLEELRLWAMDLDAPNILWINGYPGVGKSAISATIIEEWRSSNRLGSSFFFQRERATIMTPDTLWRMVAHDLAQRYSIIREHLVTSLNANNNIKNSSNVDAVFLQLIQKPLTASANISPRKLPIIVLDALDECGGVEGWRSEHRSGLMRTLKRWAELPRRFKLVVTSRRESDIEKLFSTTAHHLIEILSGDKVTPQSSSDIRAFLVDELRQLLVRYPSLPYDWPGEQAIAQLTDSAEGLFIWIKTVIKLLKHGEPQRNMEQVLRTGPGGMADLYTWILNASFPNPKEEEIKDFCSLLGAIMFTRLPLDITSLAHLLSIEISSIEYIYNGLKPVLDRGNILRIHHQSFADFLLDPKACPPQFFIHQERSANNLTLCCFRIMKTHLRFNICGLKSSHVRNRDVLNLTLRVDECIPPSLSYSALHWASHLAETVPDGHIYDSLQYFMNHQFLFWLEILSLLRQVNAGTEMLQSLVAWLRKSDKDDSLAVDMQRFLAAFASIISQSAPHIYISALPFAPRCLPLSKQYSKYYPQTLVVKRGGYNNWPAIQKVFVGHAGSVQSAVFSPDGRRIVSGSGDTTIRVWNTETGEMARRPLRGHGHTVNSVSFSPDGKKIASGSSDHAVHVWDADTGKIVGSPLRGHSDKVWSVSFSPDGRHIFSGSSDHTVRIWDIETGNLRTGPLRGHSDTVYSVSCSPDGKRIASASSDSTIMLWDPVTGEMVAGPLRGHSGRIYSVCFSPDGKRIASGSSDTTIRVWEAEKGEMVAGPLRGHSNTIYSVSFSPDGKRVVSGSNDETIRIWDTETAETVLGPLRGHSNTVNSVSFSPDGRKIVSGSKDHKIRVWDAETGEAAAGQLRGHSSTVYSVSFSPNGKRIVSGSSDHTICIWDVETGETVVGPLRGHSNIVHSVSFSPDSGQVVSGSRDRTIRVWDAETGRTVIGPLHGHRDTVNSVSFSPDGGQIASGSSDYTIQLRDAKTGKTVLGRLRGHRDKVYTVSFSRDGRRIVSGSADRKIRIWDAETGEIILSALQGHSGVVWSVSFSPDGRWVVSSSSDHTIRVWDVETSEMLVGPLRVHDVTFYSASFSPDGQRIIAGSSDHMIRIWDVESGETAMGPVRGHSDVVWSVSFSPDGKRIVSGSSDRTICVRDSQLNDSLTGIDSVSSESIQRQNGWVLGPNAELLFWIPPEIRIQLSSLPCTLVIDKRQVWTILDLTHFVHGQEWSRCKDQPITRMLEDPS</sequence>
<evidence type="ECO:0000256" key="4">
    <source>
        <dbReference type="PROSITE-ProRule" id="PRU00221"/>
    </source>
</evidence>
<dbReference type="SUPFAM" id="SSF50978">
    <property type="entry name" value="WD40 repeat-like"/>
    <property type="match status" value="1"/>
</dbReference>
<evidence type="ECO:0000313" key="7">
    <source>
        <dbReference type="EMBL" id="KIM24234.1"/>
    </source>
</evidence>
<dbReference type="Pfam" id="PF24883">
    <property type="entry name" value="NPHP3_N"/>
    <property type="match status" value="1"/>
</dbReference>
<feature type="repeat" description="WD" evidence="4">
    <location>
        <begin position="979"/>
        <end position="1020"/>
    </location>
</feature>
<dbReference type="EMBL" id="KN824326">
    <property type="protein sequence ID" value="KIM24234.1"/>
    <property type="molecule type" value="Genomic_DNA"/>
</dbReference>
<dbReference type="PROSITE" id="PS50294">
    <property type="entry name" value="WD_REPEATS_REGION"/>
    <property type="match status" value="14"/>
</dbReference>
<gene>
    <name evidence="7" type="ORF">M408DRAFT_243068</name>
</gene>
<dbReference type="STRING" id="933852.A0A0C3AW76"/>
<feature type="repeat" description="WD" evidence="4">
    <location>
        <begin position="1409"/>
        <end position="1450"/>
    </location>
</feature>
<protein>
    <recommendedName>
        <fullName evidence="6">PNPLA domain-containing protein</fullName>
    </recommendedName>
</protein>
<accession>A0A0C3AW76</accession>
<dbReference type="PANTHER" id="PTHR22847:SF637">
    <property type="entry name" value="WD REPEAT DOMAIN 5B"/>
    <property type="match status" value="1"/>
</dbReference>
<dbReference type="PRINTS" id="PR00320">
    <property type="entry name" value="GPROTEINBRPT"/>
</dbReference>
<dbReference type="GO" id="GO:1990234">
    <property type="term" value="C:transferase complex"/>
    <property type="evidence" value="ECO:0007669"/>
    <property type="project" value="UniProtKB-ARBA"/>
</dbReference>
<dbReference type="InterPro" id="IPR015943">
    <property type="entry name" value="WD40/YVTN_repeat-like_dom_sf"/>
</dbReference>
<keyword evidence="3" id="KW-0443">Lipid metabolism</keyword>
<evidence type="ECO:0000313" key="8">
    <source>
        <dbReference type="Proteomes" id="UP000054097"/>
    </source>
</evidence>
<keyword evidence="2" id="KW-0677">Repeat</keyword>
<feature type="repeat" description="WD" evidence="4">
    <location>
        <begin position="1194"/>
        <end position="1235"/>
    </location>
</feature>
<feature type="repeat" description="WD" evidence="4">
    <location>
        <begin position="1065"/>
        <end position="1106"/>
    </location>
</feature>
<dbReference type="PANTHER" id="PTHR22847">
    <property type="entry name" value="WD40 REPEAT PROTEIN"/>
    <property type="match status" value="1"/>
</dbReference>
<dbReference type="SUPFAM" id="SSF50998">
    <property type="entry name" value="Quinoprotein alcohol dehydrogenase-like"/>
    <property type="match status" value="1"/>
</dbReference>
<dbReference type="PROSITE" id="PS51635">
    <property type="entry name" value="PNPLA"/>
    <property type="match status" value="1"/>
</dbReference>
<dbReference type="InterPro" id="IPR016035">
    <property type="entry name" value="Acyl_Trfase/lysoPLipase"/>
</dbReference>
<evidence type="ECO:0000256" key="1">
    <source>
        <dbReference type="ARBA" id="ARBA00022574"/>
    </source>
</evidence>
<reference evidence="8" key="2">
    <citation type="submission" date="2015-01" db="EMBL/GenBank/DDBJ databases">
        <title>Evolutionary Origins and Diversification of the Mycorrhizal Mutualists.</title>
        <authorList>
            <consortium name="DOE Joint Genome Institute"/>
            <consortium name="Mycorrhizal Genomics Consortium"/>
            <person name="Kohler A."/>
            <person name="Kuo A."/>
            <person name="Nagy L.G."/>
            <person name="Floudas D."/>
            <person name="Copeland A."/>
            <person name="Barry K.W."/>
            <person name="Cichocki N."/>
            <person name="Veneault-Fourrey C."/>
            <person name="LaButti K."/>
            <person name="Lindquist E.A."/>
            <person name="Lipzen A."/>
            <person name="Lundell T."/>
            <person name="Morin E."/>
            <person name="Murat C."/>
            <person name="Riley R."/>
            <person name="Ohm R."/>
            <person name="Sun H."/>
            <person name="Tunlid A."/>
            <person name="Henrissat B."/>
            <person name="Grigoriev I.V."/>
            <person name="Hibbett D.S."/>
            <person name="Martin F."/>
        </authorList>
    </citation>
    <scope>NUCLEOTIDE SEQUENCE [LARGE SCALE GENOMIC DNA]</scope>
    <source>
        <strain evidence="8">MAFF 305830</strain>
    </source>
</reference>
<name>A0A0C3AW76_SERVB</name>
<dbReference type="PROSITE" id="PS00678">
    <property type="entry name" value="WD_REPEATS_1"/>
    <property type="match status" value="11"/>
</dbReference>
<feature type="repeat" description="WD" evidence="4">
    <location>
        <begin position="1280"/>
        <end position="1321"/>
    </location>
</feature>
<dbReference type="Gene3D" id="3.40.50.300">
    <property type="entry name" value="P-loop containing nucleotide triphosphate hydrolases"/>
    <property type="match status" value="1"/>
</dbReference>
<evidence type="ECO:0000259" key="6">
    <source>
        <dbReference type="PROSITE" id="PS51635"/>
    </source>
</evidence>
<reference evidence="7 8" key="1">
    <citation type="submission" date="2014-04" db="EMBL/GenBank/DDBJ databases">
        <authorList>
            <consortium name="DOE Joint Genome Institute"/>
            <person name="Kuo A."/>
            <person name="Zuccaro A."/>
            <person name="Kohler A."/>
            <person name="Nagy L.G."/>
            <person name="Floudas D."/>
            <person name="Copeland A."/>
            <person name="Barry K.W."/>
            <person name="Cichocki N."/>
            <person name="Veneault-Fourrey C."/>
            <person name="LaButti K."/>
            <person name="Lindquist E.A."/>
            <person name="Lipzen A."/>
            <person name="Lundell T."/>
            <person name="Morin E."/>
            <person name="Murat C."/>
            <person name="Sun H."/>
            <person name="Tunlid A."/>
            <person name="Henrissat B."/>
            <person name="Grigoriev I.V."/>
            <person name="Hibbett D.S."/>
            <person name="Martin F."/>
            <person name="Nordberg H.P."/>
            <person name="Cantor M.N."/>
            <person name="Hua S.X."/>
        </authorList>
    </citation>
    <scope>NUCLEOTIDE SEQUENCE [LARGE SCALE GENOMIC DNA]</scope>
    <source>
        <strain evidence="7 8">MAFF 305830</strain>
    </source>
</reference>
<evidence type="ECO:0000256" key="2">
    <source>
        <dbReference type="ARBA" id="ARBA00022737"/>
    </source>
</evidence>
<dbReference type="GO" id="GO:0046486">
    <property type="term" value="P:glycerolipid metabolic process"/>
    <property type="evidence" value="ECO:0007669"/>
    <property type="project" value="UniProtKB-ARBA"/>
</dbReference>
<dbReference type="Proteomes" id="UP000054097">
    <property type="component" value="Unassembled WGS sequence"/>
</dbReference>
<dbReference type="Gene3D" id="2.130.10.10">
    <property type="entry name" value="YVTN repeat-like/Quinoprotein amine dehydrogenase"/>
    <property type="match status" value="5"/>
</dbReference>